<dbReference type="RefSeq" id="WP_165117188.1">
    <property type="nucleotide sequence ID" value="NZ_JAAKZG010000004.1"/>
</dbReference>
<dbReference type="Proteomes" id="UP000481252">
    <property type="component" value="Unassembled WGS sequence"/>
</dbReference>
<gene>
    <name evidence="1" type="primary">urtA</name>
    <name evidence="1" type="ORF">G6N74_10980</name>
</gene>
<dbReference type="PANTHER" id="PTHR47628">
    <property type="match status" value="1"/>
</dbReference>
<dbReference type="InterPro" id="IPR028082">
    <property type="entry name" value="Peripla_BP_I"/>
</dbReference>
<dbReference type="SUPFAM" id="SSF53822">
    <property type="entry name" value="Periplasmic binding protein-like I"/>
    <property type="match status" value="1"/>
</dbReference>
<protein>
    <submittedName>
        <fullName evidence="1">Urea ABC transporter substrate-binding protein</fullName>
    </submittedName>
</protein>
<dbReference type="InterPro" id="IPR017777">
    <property type="entry name" value="ABC_urea-bd_UrtA"/>
</dbReference>
<dbReference type="NCBIfam" id="TIGR03407">
    <property type="entry name" value="urea_ABC_UrtA"/>
    <property type="match status" value="1"/>
</dbReference>
<dbReference type="FunFam" id="3.40.50.2300:FF:000097">
    <property type="entry name" value="Branched-chain amino acid ABC transporter substrate-binding protein"/>
    <property type="match status" value="1"/>
</dbReference>
<sequence>MRGSFSVIGKIVAAGVIAASLISSLPARAQEETIKVGVLHSLSGTMAISETTLKDTMLFLIDEQNKKGGLLGKKLEAVVVDPASDWPLFAEKARELIEKDKVAAVFGCWTSVSRKSVLPVFEELNNLLFYPVQYEGEESQRNVFYTGAAPNQQAIPAVDYLMSEEGGSVKRWVLAGTDYVYPRTTNKILEAYLQAKGVAPEDIMINYTPFGHSDWQTIVSDIKKFGSAGKKTAVVSTINGDANVPFYKELGNQGIKAEDIPVVAFSVGEEELAGLDTAPLVGHLTAWNYFQSVDTPENADFIAKWKEYTKNPKRVTNDPMEAHVIGFNMWVKAVEKAGSTDPDAVIDAIVGVSVPNLSGGFSTMMPNHHITKPVLIGEIQADGQMETVWQTSGLVVGDEWSDYLPDSKDLIADWRKPMSCGNFNVATGKCGGKGTN</sequence>
<dbReference type="AlphaFoldDB" id="A0A7C9R9P1"/>
<proteinExistence type="predicted"/>
<evidence type="ECO:0000313" key="2">
    <source>
        <dbReference type="Proteomes" id="UP000481252"/>
    </source>
</evidence>
<keyword evidence="2" id="KW-1185">Reference proteome</keyword>
<dbReference type="PANTHER" id="PTHR47628:SF1">
    <property type="entry name" value="ALIPHATIC AMIDASE EXPRESSION-REGULATING PROTEIN"/>
    <property type="match status" value="1"/>
</dbReference>
<organism evidence="1 2">
    <name type="scientific">Mesorhizobium zhangyense</name>
    <dbReference type="NCBI Taxonomy" id="1776730"/>
    <lineage>
        <taxon>Bacteria</taxon>
        <taxon>Pseudomonadati</taxon>
        <taxon>Pseudomonadota</taxon>
        <taxon>Alphaproteobacteria</taxon>
        <taxon>Hyphomicrobiales</taxon>
        <taxon>Phyllobacteriaceae</taxon>
        <taxon>Mesorhizobium</taxon>
    </lineage>
</organism>
<evidence type="ECO:0000313" key="1">
    <source>
        <dbReference type="EMBL" id="NGN41593.1"/>
    </source>
</evidence>
<dbReference type="Gene3D" id="3.40.50.2300">
    <property type="match status" value="2"/>
</dbReference>
<accession>A0A7C9R9P1</accession>
<dbReference type="Pfam" id="PF13433">
    <property type="entry name" value="Peripla_BP_5"/>
    <property type="match status" value="1"/>
</dbReference>
<dbReference type="EMBL" id="JAAKZG010000004">
    <property type="protein sequence ID" value="NGN41593.1"/>
    <property type="molecule type" value="Genomic_DNA"/>
</dbReference>
<comment type="caution">
    <text evidence="1">The sequence shown here is derived from an EMBL/GenBank/DDBJ whole genome shotgun (WGS) entry which is preliminary data.</text>
</comment>
<reference evidence="1 2" key="1">
    <citation type="submission" date="2020-02" db="EMBL/GenBank/DDBJ databases">
        <title>Genome sequence of the type strain CGMCC 1.15528 of Mesorhizobium zhangyense.</title>
        <authorList>
            <person name="Gao J."/>
            <person name="Sun J."/>
        </authorList>
    </citation>
    <scope>NUCLEOTIDE SEQUENCE [LARGE SCALE GENOMIC DNA]</scope>
    <source>
        <strain evidence="1 2">CGMCC 1.15528</strain>
    </source>
</reference>
<name>A0A7C9R9P1_9HYPH</name>
<dbReference type="CDD" id="cd06355">
    <property type="entry name" value="PBP1_FmdD-like"/>
    <property type="match status" value="1"/>
</dbReference>